<dbReference type="GO" id="GO:0035091">
    <property type="term" value="F:phosphatidylinositol binding"/>
    <property type="evidence" value="ECO:0007669"/>
    <property type="project" value="InterPro"/>
</dbReference>
<dbReference type="GO" id="GO:0042147">
    <property type="term" value="P:retrograde transport, endosome to Golgi"/>
    <property type="evidence" value="ECO:0007669"/>
    <property type="project" value="InterPro"/>
</dbReference>
<evidence type="ECO:0000313" key="11">
    <source>
        <dbReference type="EMBL" id="ODV70071.1"/>
    </source>
</evidence>
<keyword evidence="3" id="KW-0813">Transport</keyword>
<evidence type="ECO:0000256" key="5">
    <source>
        <dbReference type="ARBA" id="ARBA00022927"/>
    </source>
</evidence>
<evidence type="ECO:0000256" key="4">
    <source>
        <dbReference type="ARBA" id="ARBA00022753"/>
    </source>
</evidence>
<comment type="similarity">
    <text evidence="2">Belongs to the sorting nexin family.</text>
</comment>
<proteinExistence type="inferred from homology"/>
<dbReference type="RefSeq" id="XP_020079138.1">
    <property type="nucleotide sequence ID" value="XM_020223392.1"/>
</dbReference>
<evidence type="ECO:0000256" key="9">
    <source>
        <dbReference type="SAM" id="MobiDB-lite"/>
    </source>
</evidence>
<evidence type="ECO:0000256" key="8">
    <source>
        <dbReference type="ARBA" id="ARBA00023136"/>
    </source>
</evidence>
<gene>
    <name evidence="11" type="ORF">HYPBUDRAFT_3990</name>
</gene>
<organism evidence="11 12">
    <name type="scientific">Hyphopichia burtonii NRRL Y-1933</name>
    <dbReference type="NCBI Taxonomy" id="984485"/>
    <lineage>
        <taxon>Eukaryota</taxon>
        <taxon>Fungi</taxon>
        <taxon>Dikarya</taxon>
        <taxon>Ascomycota</taxon>
        <taxon>Saccharomycotina</taxon>
        <taxon>Pichiomycetes</taxon>
        <taxon>Debaryomycetaceae</taxon>
        <taxon>Hyphopichia</taxon>
    </lineage>
</organism>
<sequence length="690" mass="77649">MAPDPSHAAATQPAGSVFDDEEDNNPFSNTQGLASLMSDHRNSLSRQAGSNGHSKRAGGESQAGDKFEDDASLLLYNSSSNNQAEVNSSPNKDTFNTIYINYESRVTKLLRPGSNPKIQITEAGNSNEGMLNSLKKYIVYTIKLINGDDLSDEIQTRRRYSDFESLRDVLTKVFPLVIVPPIPPKNFLGFGVLNGLVSQNILQSTGGVANGTGGSSADGNAASNGVGGSPSNYSYINSTHLNKNKLIEHRKRLLSNFLNNCLSIPQIRNLEFFAKFLDPNANWSDEITLITSQLPKSIYLLNPENGLKTDPLYENLPLPVSNHSINIPFFKDNKKKITKKTNKLLGKQSQQNNDQEESPNELSRQTSPTNTVTVDANGGGDSNNKSNYSVGDEYIIATSRLDDINKKIMDNFIGLANDYTELGTAFNSFSLILSDLPITRTSKIKLSNDSSVDDRENTKLNMVFEKIGQVFDRSYITINSLIGDLETKFSEPLGEAVKYSDILTFINSYTRRKIRQQKLLDSEIKHRKEDLFELLKQEQESARIDGAINSHAIHSDHKFDFSSTNNEPALNQTETQQANKSKFKFFPSMNQFKKITQYVTEIIDQNPEQTRRQRIAHLQNKITLLEKCQKIMLEDVSYITDEVDKNFKQFHQKELKVIYEILLTYNGFLISWAKKNIDIWEEIKEEVEKL</sequence>
<dbReference type="Pfam" id="PF00787">
    <property type="entry name" value="PX"/>
    <property type="match status" value="1"/>
</dbReference>
<feature type="region of interest" description="Disordered" evidence="9">
    <location>
        <begin position="343"/>
        <end position="385"/>
    </location>
</feature>
<dbReference type="PANTHER" id="PTHR46979">
    <property type="entry name" value="SORTING NEXIN-41"/>
    <property type="match status" value="1"/>
</dbReference>
<dbReference type="GO" id="GO:0005829">
    <property type="term" value="C:cytosol"/>
    <property type="evidence" value="ECO:0007669"/>
    <property type="project" value="GOC"/>
</dbReference>
<dbReference type="AlphaFoldDB" id="A0A1E4RS97"/>
<dbReference type="SMART" id="SM00312">
    <property type="entry name" value="PX"/>
    <property type="match status" value="1"/>
</dbReference>
<feature type="region of interest" description="Disordered" evidence="9">
    <location>
        <begin position="1"/>
        <end position="64"/>
    </location>
</feature>
<dbReference type="GO" id="GO:0015031">
    <property type="term" value="P:protein transport"/>
    <property type="evidence" value="ECO:0007669"/>
    <property type="project" value="UniProtKB-KW"/>
</dbReference>
<keyword evidence="8" id="KW-0472">Membrane</keyword>
<dbReference type="PANTHER" id="PTHR46979:SF2">
    <property type="entry name" value="SORTING NEXIN-41"/>
    <property type="match status" value="1"/>
</dbReference>
<keyword evidence="4" id="KW-0967">Endosome</keyword>
<dbReference type="InterPro" id="IPR027267">
    <property type="entry name" value="AH/BAR_dom_sf"/>
</dbReference>
<dbReference type="InterPro" id="IPR036871">
    <property type="entry name" value="PX_dom_sf"/>
</dbReference>
<dbReference type="InterPro" id="IPR051079">
    <property type="entry name" value="Sorting_Nexin_Autophagy"/>
</dbReference>
<feature type="domain" description="PX" evidence="10">
    <location>
        <begin position="118"/>
        <end position="284"/>
    </location>
</feature>
<dbReference type="GO" id="GO:0006914">
    <property type="term" value="P:autophagy"/>
    <property type="evidence" value="ECO:0007669"/>
    <property type="project" value="UniProtKB-KW"/>
</dbReference>
<dbReference type="GeneID" id="30997941"/>
<dbReference type="InterPro" id="IPR044106">
    <property type="entry name" value="PX_Snx41/Atg20"/>
</dbReference>
<name>A0A1E4RS97_9ASCO</name>
<keyword evidence="12" id="KW-1185">Reference proteome</keyword>
<evidence type="ECO:0000256" key="3">
    <source>
        <dbReference type="ARBA" id="ARBA00022448"/>
    </source>
</evidence>
<dbReference type="PROSITE" id="PS50195">
    <property type="entry name" value="PX"/>
    <property type="match status" value="1"/>
</dbReference>
<dbReference type="SUPFAM" id="SSF64268">
    <property type="entry name" value="PX domain"/>
    <property type="match status" value="1"/>
</dbReference>
<dbReference type="GO" id="GO:0010008">
    <property type="term" value="C:endosome membrane"/>
    <property type="evidence" value="ECO:0007669"/>
    <property type="project" value="UniProtKB-SubCell"/>
</dbReference>
<keyword evidence="7" id="KW-0446">Lipid-binding</keyword>
<dbReference type="STRING" id="984485.A0A1E4RS97"/>
<dbReference type="EMBL" id="KV454538">
    <property type="protein sequence ID" value="ODV70071.1"/>
    <property type="molecule type" value="Genomic_DNA"/>
</dbReference>
<dbReference type="InterPro" id="IPR001683">
    <property type="entry name" value="PX_dom"/>
</dbReference>
<evidence type="ECO:0000259" key="10">
    <source>
        <dbReference type="PROSITE" id="PS50195"/>
    </source>
</evidence>
<keyword evidence="5" id="KW-0653">Protein transport</keyword>
<evidence type="ECO:0000256" key="1">
    <source>
        <dbReference type="ARBA" id="ARBA00004481"/>
    </source>
</evidence>
<keyword evidence="6" id="KW-0072">Autophagy</keyword>
<evidence type="ECO:0000313" key="12">
    <source>
        <dbReference type="Proteomes" id="UP000095085"/>
    </source>
</evidence>
<feature type="compositionally biased region" description="Polar residues" evidence="9">
    <location>
        <begin position="360"/>
        <end position="374"/>
    </location>
</feature>
<dbReference type="CDD" id="cd06867">
    <property type="entry name" value="PX_SNX41_42"/>
    <property type="match status" value="1"/>
</dbReference>
<dbReference type="Gene3D" id="3.30.1520.10">
    <property type="entry name" value="Phox-like domain"/>
    <property type="match status" value="1"/>
</dbReference>
<dbReference type="Proteomes" id="UP000095085">
    <property type="component" value="Unassembled WGS sequence"/>
</dbReference>
<evidence type="ECO:0000256" key="2">
    <source>
        <dbReference type="ARBA" id="ARBA00010883"/>
    </source>
</evidence>
<evidence type="ECO:0000256" key="6">
    <source>
        <dbReference type="ARBA" id="ARBA00023006"/>
    </source>
</evidence>
<protein>
    <recommendedName>
        <fullName evidence="10">PX domain-containing protein</fullName>
    </recommendedName>
</protein>
<reference evidence="12" key="1">
    <citation type="submission" date="2016-05" db="EMBL/GenBank/DDBJ databases">
        <title>Comparative genomics of biotechnologically important yeasts.</title>
        <authorList>
            <consortium name="DOE Joint Genome Institute"/>
            <person name="Riley R."/>
            <person name="Haridas S."/>
            <person name="Wolfe K.H."/>
            <person name="Lopes M.R."/>
            <person name="Hittinger C.T."/>
            <person name="Goker M."/>
            <person name="Salamov A."/>
            <person name="Wisecaver J."/>
            <person name="Long T.M."/>
            <person name="Aerts A.L."/>
            <person name="Barry K."/>
            <person name="Choi C."/>
            <person name="Clum A."/>
            <person name="Coughlan A.Y."/>
            <person name="Deshpande S."/>
            <person name="Douglass A.P."/>
            <person name="Hanson S.J."/>
            <person name="Klenk H.-P."/>
            <person name="Labutti K."/>
            <person name="Lapidus A."/>
            <person name="Lindquist E."/>
            <person name="Lipzen A."/>
            <person name="Meier-Kolthoff J.P."/>
            <person name="Ohm R.A."/>
            <person name="Otillar R.P."/>
            <person name="Pangilinan J."/>
            <person name="Peng Y."/>
            <person name="Rokas A."/>
            <person name="Rosa C.A."/>
            <person name="Scheuner C."/>
            <person name="Sibirny A.A."/>
            <person name="Slot J.C."/>
            <person name="Stielow J.B."/>
            <person name="Sun H."/>
            <person name="Kurtzman C.P."/>
            <person name="Blackwell M."/>
            <person name="Grigoriev I.V."/>
            <person name="Jeffries T.W."/>
        </authorList>
    </citation>
    <scope>NUCLEOTIDE SEQUENCE [LARGE SCALE GENOMIC DNA]</scope>
    <source>
        <strain evidence="12">NRRL Y-1933</strain>
    </source>
</reference>
<dbReference type="OrthoDB" id="289314at2759"/>
<comment type="subcellular location">
    <subcellularLocation>
        <location evidence="1">Endosome membrane</location>
        <topology evidence="1">Peripheral membrane protein</topology>
    </subcellularLocation>
</comment>
<dbReference type="Gene3D" id="1.20.1270.60">
    <property type="entry name" value="Arfaptin homology (AH) domain/BAR domain"/>
    <property type="match status" value="1"/>
</dbReference>
<accession>A0A1E4RS97</accession>
<evidence type="ECO:0000256" key="7">
    <source>
        <dbReference type="ARBA" id="ARBA00023121"/>
    </source>
</evidence>